<dbReference type="EMBL" id="MJAT01000012">
    <property type="protein sequence ID" value="OEH85918.1"/>
    <property type="molecule type" value="Genomic_DNA"/>
</dbReference>
<feature type="binding site" evidence="8">
    <location>
        <position position="315"/>
    </location>
    <ligand>
        <name>Zn(2+)</name>
        <dbReference type="ChEBI" id="CHEBI:29105"/>
        <label>2</label>
    </ligand>
</feature>
<gene>
    <name evidence="9" type="ORF">BHU72_03860</name>
</gene>
<keyword evidence="4 8" id="KW-0479">Metal-binding</keyword>
<protein>
    <submittedName>
        <fullName evidence="9">Aminopeptidase</fullName>
    </submittedName>
</protein>
<feature type="binding site" evidence="8">
    <location>
        <position position="209"/>
    </location>
    <ligand>
        <name>Zn(2+)</name>
        <dbReference type="ChEBI" id="CHEBI:29105"/>
        <label>2</label>
    </ligand>
</feature>
<dbReference type="OrthoDB" id="9772053at2"/>
<organism evidence="9 10">
    <name type="scientific">Desulfuribacillus stibiiarsenatis</name>
    <dbReference type="NCBI Taxonomy" id="1390249"/>
    <lineage>
        <taxon>Bacteria</taxon>
        <taxon>Bacillati</taxon>
        <taxon>Bacillota</taxon>
        <taxon>Desulfuribacillia</taxon>
        <taxon>Desulfuribacillales</taxon>
        <taxon>Desulfuribacillaceae</taxon>
        <taxon>Desulfuribacillus</taxon>
    </lineage>
</organism>
<keyword evidence="5" id="KW-0378">Hydrolase</keyword>
<dbReference type="InterPro" id="IPR023367">
    <property type="entry name" value="Peptidase_M42_dom2"/>
</dbReference>
<evidence type="ECO:0000256" key="5">
    <source>
        <dbReference type="ARBA" id="ARBA00022801"/>
    </source>
</evidence>
<dbReference type="Pfam" id="PF05343">
    <property type="entry name" value="Peptidase_M42"/>
    <property type="match status" value="1"/>
</dbReference>
<evidence type="ECO:0000256" key="6">
    <source>
        <dbReference type="PIRNR" id="PIRNR001123"/>
    </source>
</evidence>
<feature type="active site" description="Proton acceptor" evidence="7">
    <location>
        <position position="208"/>
    </location>
</feature>
<evidence type="ECO:0000256" key="1">
    <source>
        <dbReference type="ARBA" id="ARBA00006272"/>
    </source>
</evidence>
<evidence type="ECO:0000256" key="4">
    <source>
        <dbReference type="ARBA" id="ARBA00022723"/>
    </source>
</evidence>
<evidence type="ECO:0000313" key="9">
    <source>
        <dbReference type="EMBL" id="OEH85918.1"/>
    </source>
</evidence>
<proteinExistence type="inferred from homology"/>
<accession>A0A1E5L786</accession>
<sequence>MKTKDLLKRITELTGVSGYEHQVQKFVIEELHKYTTDIKTDVLGNVIAMIPGEGTGKKPSVMVAAHADEIGFMITKIEKGGFVRVTSVGGIDPRTVIAQEVIVHGKEDLLGIFGAKPPHLLSPDDSKKAIPLDELFIDLGMTEEQVKALVRIGDTATIKRSTTSLLGKHISGKAMDDRAGLVVLFEMLKELKKIRFQCDVYFVSTIQEEVGVRGAMTSTYGIVPDVGIAVDVCHGEMPGVPSDVAFELGKGPVIAYGPNIHNKVYHVLVNAAKEENIPYQIEVSQGPTGTDARAMQITRSGVATGLLSIPLRYMHTSVETLSLKDVSNGGKLLAKTIQRIDSSFVEGLTCY</sequence>
<evidence type="ECO:0000256" key="7">
    <source>
        <dbReference type="PIRSR" id="PIRSR001123-1"/>
    </source>
</evidence>
<dbReference type="Gene3D" id="3.40.630.10">
    <property type="entry name" value="Zn peptidases"/>
    <property type="match status" value="1"/>
</dbReference>
<dbReference type="PANTHER" id="PTHR32481">
    <property type="entry name" value="AMINOPEPTIDASE"/>
    <property type="match status" value="1"/>
</dbReference>
<comment type="similarity">
    <text evidence="1 6">Belongs to the peptidase M42 family.</text>
</comment>
<feature type="binding site" evidence="8">
    <location>
        <position position="176"/>
    </location>
    <ligand>
        <name>Zn(2+)</name>
        <dbReference type="ChEBI" id="CHEBI:29105"/>
        <label>1</label>
    </ligand>
</feature>
<keyword evidence="10" id="KW-1185">Reference proteome</keyword>
<keyword evidence="3" id="KW-0645">Protease</keyword>
<dbReference type="PANTHER" id="PTHR32481:SF0">
    <property type="entry name" value="AMINOPEPTIDASE YPDE-RELATED"/>
    <property type="match status" value="1"/>
</dbReference>
<feature type="binding site" evidence="8">
    <location>
        <position position="176"/>
    </location>
    <ligand>
        <name>Zn(2+)</name>
        <dbReference type="ChEBI" id="CHEBI:29105"/>
        <label>2</label>
    </ligand>
</feature>
<dbReference type="AlphaFoldDB" id="A0A1E5L786"/>
<comment type="caution">
    <text evidence="9">The sequence shown here is derived from an EMBL/GenBank/DDBJ whole genome shotgun (WGS) entry which is preliminary data.</text>
</comment>
<dbReference type="SUPFAM" id="SSF101821">
    <property type="entry name" value="Aminopeptidase/glucanase lid domain"/>
    <property type="match status" value="1"/>
</dbReference>
<name>A0A1E5L786_9FIRM</name>
<dbReference type="InterPro" id="IPR051464">
    <property type="entry name" value="Peptidase_M42_aminopept"/>
</dbReference>
<keyword evidence="2 9" id="KW-0031">Aminopeptidase</keyword>
<dbReference type="InterPro" id="IPR008007">
    <property type="entry name" value="Peptidase_M42"/>
</dbReference>
<dbReference type="GO" id="GO:0006508">
    <property type="term" value="P:proteolysis"/>
    <property type="evidence" value="ECO:0007669"/>
    <property type="project" value="UniProtKB-KW"/>
</dbReference>
<dbReference type="SUPFAM" id="SSF53187">
    <property type="entry name" value="Zn-dependent exopeptidases"/>
    <property type="match status" value="1"/>
</dbReference>
<dbReference type="GO" id="GO:0046872">
    <property type="term" value="F:metal ion binding"/>
    <property type="evidence" value="ECO:0007669"/>
    <property type="project" value="UniProtKB-UniRule"/>
</dbReference>
<feature type="binding site" evidence="8">
    <location>
        <position position="66"/>
    </location>
    <ligand>
        <name>Zn(2+)</name>
        <dbReference type="ChEBI" id="CHEBI:29105"/>
        <label>1</label>
    </ligand>
</feature>
<evidence type="ECO:0000313" key="10">
    <source>
        <dbReference type="Proteomes" id="UP000095255"/>
    </source>
</evidence>
<dbReference type="STRING" id="1390249.BHU72_03860"/>
<evidence type="ECO:0000256" key="3">
    <source>
        <dbReference type="ARBA" id="ARBA00022670"/>
    </source>
</evidence>
<evidence type="ECO:0000256" key="2">
    <source>
        <dbReference type="ARBA" id="ARBA00022438"/>
    </source>
</evidence>
<dbReference type="RefSeq" id="WP_069702001.1">
    <property type="nucleotide sequence ID" value="NZ_MJAT01000012.1"/>
</dbReference>
<dbReference type="PIRSF" id="PIRSF001123">
    <property type="entry name" value="PepA_GA"/>
    <property type="match status" value="1"/>
</dbReference>
<dbReference type="GO" id="GO:0004177">
    <property type="term" value="F:aminopeptidase activity"/>
    <property type="evidence" value="ECO:0007669"/>
    <property type="project" value="UniProtKB-UniRule"/>
</dbReference>
<evidence type="ECO:0000256" key="8">
    <source>
        <dbReference type="PIRSR" id="PIRSR001123-2"/>
    </source>
</evidence>
<dbReference type="Gene3D" id="2.40.30.40">
    <property type="entry name" value="Peptidase M42, domain 2"/>
    <property type="match status" value="1"/>
</dbReference>
<reference evidence="9 10" key="1">
    <citation type="submission" date="2016-09" db="EMBL/GenBank/DDBJ databases">
        <title>Desulfuribacillus arsenicus sp. nov., an obligately anaerobic, dissimilatory arsenic- and antimonate-reducing bacterium isolated from anoxic sediments.</title>
        <authorList>
            <person name="Abin C.A."/>
            <person name="Hollibaugh J.T."/>
        </authorList>
    </citation>
    <scope>NUCLEOTIDE SEQUENCE [LARGE SCALE GENOMIC DNA]</scope>
    <source>
        <strain evidence="9 10">MLFW-2</strain>
    </source>
</reference>
<dbReference type="CDD" id="cd05656">
    <property type="entry name" value="M42_Frv"/>
    <property type="match status" value="1"/>
</dbReference>
<comment type="cofactor">
    <cofactor evidence="8">
        <name>a divalent metal cation</name>
        <dbReference type="ChEBI" id="CHEBI:60240"/>
    </cofactor>
    <text evidence="8">Binds 2 divalent metal cations per subunit.</text>
</comment>
<dbReference type="Proteomes" id="UP000095255">
    <property type="component" value="Unassembled WGS sequence"/>
</dbReference>
<feature type="binding site" evidence="8">
    <location>
        <position position="231"/>
    </location>
    <ligand>
        <name>Zn(2+)</name>
        <dbReference type="ChEBI" id="CHEBI:29105"/>
        <label>1</label>
    </ligand>
</feature>